<dbReference type="EMBL" id="WUAV01000003">
    <property type="protein sequence ID" value="KAF1761439.1"/>
    <property type="molecule type" value="Genomic_DNA"/>
</dbReference>
<organism evidence="1 2">
    <name type="scientific">Caenorhabditis remanei</name>
    <name type="common">Caenorhabditis vulgaris</name>
    <dbReference type="NCBI Taxonomy" id="31234"/>
    <lineage>
        <taxon>Eukaryota</taxon>
        <taxon>Metazoa</taxon>
        <taxon>Ecdysozoa</taxon>
        <taxon>Nematoda</taxon>
        <taxon>Chromadorea</taxon>
        <taxon>Rhabditida</taxon>
        <taxon>Rhabditina</taxon>
        <taxon>Rhabditomorpha</taxon>
        <taxon>Rhabditoidea</taxon>
        <taxon>Rhabditidae</taxon>
        <taxon>Peloderinae</taxon>
        <taxon>Caenorhabditis</taxon>
    </lineage>
</organism>
<dbReference type="CTD" id="78774915"/>
<protein>
    <submittedName>
        <fullName evidence="1">Uncharacterized protein</fullName>
    </submittedName>
</protein>
<evidence type="ECO:0000313" key="1">
    <source>
        <dbReference type="EMBL" id="KAF1761439.1"/>
    </source>
</evidence>
<reference evidence="1 2" key="1">
    <citation type="submission" date="2019-12" db="EMBL/GenBank/DDBJ databases">
        <title>Chromosome-level assembly of the Caenorhabditis remanei genome.</title>
        <authorList>
            <person name="Teterina A.A."/>
            <person name="Willis J.H."/>
            <person name="Phillips P.C."/>
        </authorList>
    </citation>
    <scope>NUCLEOTIDE SEQUENCE [LARGE SCALE GENOMIC DNA]</scope>
    <source>
        <strain evidence="1 2">PX506</strain>
        <tissue evidence="1">Whole organism</tissue>
    </source>
</reference>
<gene>
    <name evidence="1" type="ORF">GCK72_009695</name>
</gene>
<proteinExistence type="predicted"/>
<dbReference type="KEGG" id="crq:GCK72_009695"/>
<comment type="caution">
    <text evidence="1">The sequence shown here is derived from an EMBL/GenBank/DDBJ whole genome shotgun (WGS) entry which is preliminary data.</text>
</comment>
<dbReference type="GeneID" id="78774915"/>
<evidence type="ECO:0000313" key="2">
    <source>
        <dbReference type="Proteomes" id="UP000483820"/>
    </source>
</evidence>
<accession>A0A6A5H387</accession>
<dbReference type="Proteomes" id="UP000483820">
    <property type="component" value="Chromosome III"/>
</dbReference>
<dbReference type="RefSeq" id="XP_053587070.1">
    <property type="nucleotide sequence ID" value="XM_053727493.1"/>
</dbReference>
<name>A0A6A5H387_CAERE</name>
<sequence length="80" mass="8762">MEGSTGWIDVTTLAKEAHVLQLGSVEVSGDGNLFSSDDDDLLSLEEFFGHNRGQTTKKVVLSVNDDCSVRQTHRLPCKIL</sequence>
<dbReference type="AlphaFoldDB" id="A0A6A5H387"/>